<gene>
    <name evidence="2" type="ORF">EVA_12559</name>
</gene>
<feature type="non-terminal residue" evidence="2">
    <location>
        <position position="1"/>
    </location>
</feature>
<organism evidence="2">
    <name type="scientific">gut metagenome</name>
    <dbReference type="NCBI Taxonomy" id="749906"/>
    <lineage>
        <taxon>unclassified sequences</taxon>
        <taxon>metagenomes</taxon>
        <taxon>organismal metagenomes</taxon>
    </lineage>
</organism>
<proteinExistence type="predicted"/>
<feature type="compositionally biased region" description="Polar residues" evidence="1">
    <location>
        <begin position="12"/>
        <end position="24"/>
    </location>
</feature>
<feature type="region of interest" description="Disordered" evidence="1">
    <location>
        <begin position="1"/>
        <end position="24"/>
    </location>
</feature>
<accession>J9GC38</accession>
<dbReference type="AlphaFoldDB" id="J9GC38"/>
<protein>
    <submittedName>
        <fullName evidence="2">Uncharacterized protein</fullName>
    </submittedName>
</protein>
<comment type="caution">
    <text evidence="2">The sequence shown here is derived from an EMBL/GenBank/DDBJ whole genome shotgun (WGS) entry which is preliminary data.</text>
</comment>
<reference evidence="2" key="1">
    <citation type="journal article" date="2012" name="PLoS ONE">
        <title>Gene sets for utilization of primary and secondary nutrition supplies in the distal gut of endangered iberian lynx.</title>
        <authorList>
            <person name="Alcaide M."/>
            <person name="Messina E."/>
            <person name="Richter M."/>
            <person name="Bargiela R."/>
            <person name="Peplies J."/>
            <person name="Huws S.A."/>
            <person name="Newbold C.J."/>
            <person name="Golyshin P.N."/>
            <person name="Simon M.A."/>
            <person name="Lopez G."/>
            <person name="Yakimov M.M."/>
            <person name="Ferrer M."/>
        </authorList>
    </citation>
    <scope>NUCLEOTIDE SEQUENCE</scope>
</reference>
<evidence type="ECO:0000313" key="2">
    <source>
        <dbReference type="EMBL" id="EJW99332.1"/>
    </source>
</evidence>
<evidence type="ECO:0000256" key="1">
    <source>
        <dbReference type="SAM" id="MobiDB-lite"/>
    </source>
</evidence>
<sequence>VSNGDEKHSKTVKASGNQTAVSRD</sequence>
<name>J9GC38_9ZZZZ</name>
<dbReference type="EMBL" id="AMCI01003861">
    <property type="protein sequence ID" value="EJW99332.1"/>
    <property type="molecule type" value="Genomic_DNA"/>
</dbReference>